<feature type="domain" description="SGNH hydrolase-type esterase" evidence="3">
    <location>
        <begin position="206"/>
        <end position="397"/>
    </location>
</feature>
<dbReference type="CDD" id="cd01821">
    <property type="entry name" value="Rhamnogalacturan_acetylesterase_like"/>
    <property type="match status" value="1"/>
</dbReference>
<dbReference type="Pfam" id="PF13472">
    <property type="entry name" value="Lipase_GDSL_2"/>
    <property type="match status" value="1"/>
</dbReference>
<feature type="domain" description="Beta-agarase/YXIM esterase-like galactose-binding" evidence="4">
    <location>
        <begin position="56"/>
        <end position="174"/>
    </location>
</feature>
<gene>
    <name evidence="5" type="ORF">ICC18_05640</name>
</gene>
<reference evidence="5" key="1">
    <citation type="submission" date="2020-09" db="EMBL/GenBank/DDBJ databases">
        <title>Draft Genome Sequence of Paenibacillus sp. WST5.</title>
        <authorList>
            <person name="Bao Z."/>
        </authorList>
    </citation>
    <scope>NUCLEOTIDE SEQUENCE</scope>
    <source>
        <strain evidence="5">WST5</strain>
    </source>
</reference>
<comment type="similarity">
    <text evidence="1">Belongs to the 'GDSL' lipolytic enzyme family.</text>
</comment>
<organism evidence="5 6">
    <name type="scientific">Paenibacillus sedimenti</name>
    <dbReference type="NCBI Taxonomy" id="2770274"/>
    <lineage>
        <taxon>Bacteria</taxon>
        <taxon>Bacillati</taxon>
        <taxon>Bacillota</taxon>
        <taxon>Bacilli</taxon>
        <taxon>Bacillales</taxon>
        <taxon>Paenibacillaceae</taxon>
        <taxon>Paenibacillus</taxon>
    </lineage>
</organism>
<dbReference type="EMBL" id="JACVVD010000002">
    <property type="protein sequence ID" value="MBD0379591.1"/>
    <property type="molecule type" value="Genomic_DNA"/>
</dbReference>
<name>A0A926KM80_9BACL</name>
<dbReference type="Gene3D" id="3.40.50.1110">
    <property type="entry name" value="SGNH hydrolase"/>
    <property type="match status" value="1"/>
</dbReference>
<comment type="caution">
    <text evidence="5">The sequence shown here is derived from an EMBL/GenBank/DDBJ whole genome shotgun (WGS) entry which is preliminary data.</text>
</comment>
<keyword evidence="6" id="KW-1185">Reference proteome</keyword>
<dbReference type="SUPFAM" id="SSF52266">
    <property type="entry name" value="SGNH hydrolase"/>
    <property type="match status" value="1"/>
</dbReference>
<dbReference type="Gene3D" id="2.60.120.430">
    <property type="entry name" value="Galactose-binding lectin"/>
    <property type="match status" value="2"/>
</dbReference>
<dbReference type="InterPro" id="IPR008979">
    <property type="entry name" value="Galactose-bd-like_sf"/>
</dbReference>
<dbReference type="InterPro" id="IPR037459">
    <property type="entry name" value="RhgT-like"/>
</dbReference>
<accession>A0A926KM80</accession>
<dbReference type="PANTHER" id="PTHR43695">
    <property type="entry name" value="PUTATIVE (AFU_ORTHOLOGUE AFUA_2G17250)-RELATED"/>
    <property type="match status" value="1"/>
</dbReference>
<evidence type="ECO:0000313" key="6">
    <source>
        <dbReference type="Proteomes" id="UP000650466"/>
    </source>
</evidence>
<evidence type="ECO:0000256" key="1">
    <source>
        <dbReference type="ARBA" id="ARBA00008668"/>
    </source>
</evidence>
<evidence type="ECO:0000313" key="5">
    <source>
        <dbReference type="EMBL" id="MBD0379591.1"/>
    </source>
</evidence>
<dbReference type="GO" id="GO:0016787">
    <property type="term" value="F:hydrolase activity"/>
    <property type="evidence" value="ECO:0007669"/>
    <property type="project" value="UniProtKB-KW"/>
</dbReference>
<dbReference type="Pfam" id="PF21254">
    <property type="entry name" value="AGA-YXIM_GBD"/>
    <property type="match status" value="1"/>
</dbReference>
<evidence type="ECO:0000256" key="2">
    <source>
        <dbReference type="ARBA" id="ARBA00022801"/>
    </source>
</evidence>
<dbReference type="Proteomes" id="UP000650466">
    <property type="component" value="Unassembled WGS sequence"/>
</dbReference>
<proteinExistence type="inferred from homology"/>
<dbReference type="AlphaFoldDB" id="A0A926KM80"/>
<keyword evidence="2" id="KW-0378">Hydrolase</keyword>
<dbReference type="InterPro" id="IPR013830">
    <property type="entry name" value="SGNH_hydro"/>
</dbReference>
<dbReference type="SUPFAM" id="SSF49785">
    <property type="entry name" value="Galactose-binding domain-like"/>
    <property type="match status" value="2"/>
</dbReference>
<evidence type="ECO:0000259" key="3">
    <source>
        <dbReference type="Pfam" id="PF13472"/>
    </source>
</evidence>
<sequence>MTEVKAEGVSVATLSASAGQFAKKTVTVKVSDKQLTLDFISSVPRINAIEISSILKFDFGPGAVQSGYTQVLQSTAYSAALGYGFPDITKVSSRDRGTPDALRADFLMPSGTPFQVDLPNGIYDVSILTGDAIGKTSMDVKAEGLPELYSFGSPEGKFIEDTFPIKVADGQLNLDFIASAPHVNAIVITRKPDSVPDKRITLFLAGDSTVSDYNEFQAPQAGWGQMLPNYFTENISIDNQAKRGRSSKSFVDEGSLDTIFSRMKAGDYLFIMFGINDSSSDTARHTDPATTFKDYLKKYIDGARARQATPVLVTSQSKRTYDANGVFTNSIGNYPSAMRELGTAMNVPVLDLNARSIQYYNSIGVEKTKDVFMWLDPGESPNYPNGAQDNVHFQEYGANQLAALVVNEIRLNNVQPLANHLK</sequence>
<evidence type="ECO:0000259" key="4">
    <source>
        <dbReference type="Pfam" id="PF21254"/>
    </source>
</evidence>
<protein>
    <submittedName>
        <fullName evidence="5">Carbohydrate esterase</fullName>
    </submittedName>
</protein>
<dbReference type="InterPro" id="IPR049033">
    <property type="entry name" value="AGA-YXIM_GBD"/>
</dbReference>
<dbReference type="InterPro" id="IPR036514">
    <property type="entry name" value="SGNH_hydro_sf"/>
</dbReference>
<dbReference type="PANTHER" id="PTHR43695:SF1">
    <property type="entry name" value="RHAMNOGALACTURONAN ACETYLESTERASE"/>
    <property type="match status" value="1"/>
</dbReference>